<dbReference type="GO" id="GO:0008270">
    <property type="term" value="F:zinc ion binding"/>
    <property type="evidence" value="ECO:0007669"/>
    <property type="project" value="UniProtKB-UniRule"/>
</dbReference>
<dbReference type="EC" id="3.1.-.-" evidence="7"/>
<dbReference type="PROSITE" id="PS01306">
    <property type="entry name" value="UPF0054"/>
    <property type="match status" value="1"/>
</dbReference>
<evidence type="ECO:0000256" key="5">
    <source>
        <dbReference type="ARBA" id="ARBA00022801"/>
    </source>
</evidence>
<dbReference type="GO" id="GO:0006364">
    <property type="term" value="P:rRNA processing"/>
    <property type="evidence" value="ECO:0007669"/>
    <property type="project" value="UniProtKB-UniRule"/>
</dbReference>
<dbReference type="Proteomes" id="UP000494245">
    <property type="component" value="Unassembled WGS sequence"/>
</dbReference>
<keyword evidence="4 7" id="KW-0255">Endonuclease</keyword>
<dbReference type="HAMAP" id="MF_00009">
    <property type="entry name" value="Endoribonucl_YbeY"/>
    <property type="match status" value="1"/>
</dbReference>
<keyword evidence="7" id="KW-0963">Cytoplasm</keyword>
<keyword evidence="7" id="KW-0698">rRNA processing</keyword>
<keyword evidence="7" id="KW-0690">Ribosome biogenesis</keyword>
<dbReference type="InterPro" id="IPR002036">
    <property type="entry name" value="YbeY"/>
</dbReference>
<name>A0A6V8LZP1_9BACT</name>
<evidence type="ECO:0000256" key="1">
    <source>
        <dbReference type="ARBA" id="ARBA00010875"/>
    </source>
</evidence>
<dbReference type="PANTHER" id="PTHR46986:SF1">
    <property type="entry name" value="ENDORIBONUCLEASE YBEY, CHLOROPLASTIC"/>
    <property type="match status" value="1"/>
</dbReference>
<comment type="similarity">
    <text evidence="1 7">Belongs to the endoribonuclease YbeY family.</text>
</comment>
<feature type="binding site" evidence="7">
    <location>
        <position position="117"/>
    </location>
    <ligand>
        <name>Zn(2+)</name>
        <dbReference type="ChEBI" id="CHEBI:29105"/>
        <note>catalytic</note>
    </ligand>
</feature>
<evidence type="ECO:0000313" key="9">
    <source>
        <dbReference type="Proteomes" id="UP000494245"/>
    </source>
</evidence>
<keyword evidence="6 7" id="KW-0862">Zinc</keyword>
<dbReference type="SUPFAM" id="SSF55486">
    <property type="entry name" value="Metalloproteases ('zincins'), catalytic domain"/>
    <property type="match status" value="1"/>
</dbReference>
<keyword evidence="2 7" id="KW-0540">Nuclease</keyword>
<evidence type="ECO:0000256" key="4">
    <source>
        <dbReference type="ARBA" id="ARBA00022759"/>
    </source>
</evidence>
<evidence type="ECO:0000313" key="8">
    <source>
        <dbReference type="EMBL" id="GFK95107.1"/>
    </source>
</evidence>
<dbReference type="PANTHER" id="PTHR46986">
    <property type="entry name" value="ENDORIBONUCLEASE YBEY, CHLOROPLASTIC"/>
    <property type="match status" value="1"/>
</dbReference>
<dbReference type="GO" id="GO:0005737">
    <property type="term" value="C:cytoplasm"/>
    <property type="evidence" value="ECO:0007669"/>
    <property type="project" value="UniProtKB-SubCell"/>
</dbReference>
<reference evidence="8 9" key="2">
    <citation type="submission" date="2020-05" db="EMBL/GenBank/DDBJ databases">
        <title>Draft genome sequence of Desulfovibrio sp. strainFSS-1.</title>
        <authorList>
            <person name="Shimoshige H."/>
            <person name="Kobayashi H."/>
            <person name="Maekawa T."/>
        </authorList>
    </citation>
    <scope>NUCLEOTIDE SEQUENCE [LARGE SCALE GENOMIC DNA]</scope>
    <source>
        <strain evidence="8 9">SIID29052-01</strain>
    </source>
</reference>
<dbReference type="RefSeq" id="WP_173085837.1">
    <property type="nucleotide sequence ID" value="NZ_BLTE01000014.1"/>
</dbReference>
<proteinExistence type="inferred from homology"/>
<comment type="subcellular location">
    <subcellularLocation>
        <location evidence="7">Cytoplasm</location>
    </subcellularLocation>
</comment>
<dbReference type="InterPro" id="IPR020549">
    <property type="entry name" value="YbeY_CS"/>
</dbReference>
<keyword evidence="3 7" id="KW-0479">Metal-binding</keyword>
<organism evidence="8 9">
    <name type="scientific">Fundidesulfovibrio magnetotacticus</name>
    <dbReference type="NCBI Taxonomy" id="2730080"/>
    <lineage>
        <taxon>Bacteria</taxon>
        <taxon>Pseudomonadati</taxon>
        <taxon>Thermodesulfobacteriota</taxon>
        <taxon>Desulfovibrionia</taxon>
        <taxon>Desulfovibrionales</taxon>
        <taxon>Desulfovibrionaceae</taxon>
        <taxon>Fundidesulfovibrio</taxon>
    </lineage>
</organism>
<dbReference type="NCBIfam" id="TIGR00043">
    <property type="entry name" value="rRNA maturation RNase YbeY"/>
    <property type="match status" value="1"/>
</dbReference>
<dbReference type="InterPro" id="IPR023091">
    <property type="entry name" value="MetalPrtase_cat_dom_sf_prd"/>
</dbReference>
<feature type="binding site" evidence="7">
    <location>
        <position position="123"/>
    </location>
    <ligand>
        <name>Zn(2+)</name>
        <dbReference type="ChEBI" id="CHEBI:29105"/>
        <note>catalytic</note>
    </ligand>
</feature>
<evidence type="ECO:0000256" key="6">
    <source>
        <dbReference type="ARBA" id="ARBA00022833"/>
    </source>
</evidence>
<comment type="cofactor">
    <cofactor evidence="7">
        <name>Zn(2+)</name>
        <dbReference type="ChEBI" id="CHEBI:29105"/>
    </cofactor>
    <text evidence="7">Binds 1 zinc ion.</text>
</comment>
<dbReference type="Gene3D" id="3.40.390.30">
    <property type="entry name" value="Metalloproteases ('zincins'), catalytic domain"/>
    <property type="match status" value="1"/>
</dbReference>
<accession>A0A6V8LZP1</accession>
<dbReference type="EMBL" id="BLTE01000014">
    <property type="protein sequence ID" value="GFK95107.1"/>
    <property type="molecule type" value="Genomic_DNA"/>
</dbReference>
<dbReference type="Pfam" id="PF02130">
    <property type="entry name" value="YbeY"/>
    <property type="match status" value="1"/>
</dbReference>
<evidence type="ECO:0000256" key="3">
    <source>
        <dbReference type="ARBA" id="ARBA00022723"/>
    </source>
</evidence>
<evidence type="ECO:0000256" key="2">
    <source>
        <dbReference type="ARBA" id="ARBA00022722"/>
    </source>
</evidence>
<gene>
    <name evidence="7 8" type="primary">ybeY</name>
    <name evidence="8" type="ORF">NNJEOMEG_02964</name>
</gene>
<keyword evidence="9" id="KW-1185">Reference proteome</keyword>
<dbReference type="AlphaFoldDB" id="A0A6V8LZP1"/>
<keyword evidence="5 7" id="KW-0378">Hydrolase</keyword>
<protein>
    <recommendedName>
        <fullName evidence="7">Endoribonuclease YbeY</fullName>
        <ecNumber evidence="7">3.1.-.-</ecNumber>
    </recommendedName>
</protein>
<feature type="binding site" evidence="7">
    <location>
        <position position="113"/>
    </location>
    <ligand>
        <name>Zn(2+)</name>
        <dbReference type="ChEBI" id="CHEBI:29105"/>
        <note>catalytic</note>
    </ligand>
</feature>
<evidence type="ECO:0000256" key="7">
    <source>
        <dbReference type="HAMAP-Rule" id="MF_00009"/>
    </source>
</evidence>
<dbReference type="GO" id="GO:0004521">
    <property type="term" value="F:RNA endonuclease activity"/>
    <property type="evidence" value="ECO:0007669"/>
    <property type="project" value="UniProtKB-UniRule"/>
</dbReference>
<reference evidence="8 9" key="1">
    <citation type="submission" date="2020-04" db="EMBL/GenBank/DDBJ databases">
        <authorList>
            <consortium name="Desulfovibrio sp. FSS-1 genome sequencing consortium"/>
            <person name="Shimoshige H."/>
            <person name="Kobayashi H."/>
            <person name="Maekawa T."/>
        </authorList>
    </citation>
    <scope>NUCLEOTIDE SEQUENCE [LARGE SCALE GENOMIC DNA]</scope>
    <source>
        <strain evidence="8 9">SIID29052-01</strain>
    </source>
</reference>
<comment type="function">
    <text evidence="7">Single strand-specific metallo-endoribonuclease involved in late-stage 70S ribosome quality control and in maturation of the 3' terminus of the 16S rRNA.</text>
</comment>
<dbReference type="GO" id="GO:0004222">
    <property type="term" value="F:metalloendopeptidase activity"/>
    <property type="evidence" value="ECO:0007669"/>
    <property type="project" value="InterPro"/>
</dbReference>
<sequence length="139" mass="15126">MRSTIWVEQGAFLDPTLPLSRSELTPLMERLMEALGLSGASVELRCVDDAEMARLNGEFLGLPGPTNILSFPAEDAERPDYLGELALGVDTLSREAALYGQEPREHLARLLAHGLLHLAGHEHGQVMDELTDLGVAALR</sequence>
<comment type="caution">
    <text evidence="8">The sequence shown here is derived from an EMBL/GenBank/DDBJ whole genome shotgun (WGS) entry which is preliminary data.</text>
</comment>